<dbReference type="GO" id="GO:0005829">
    <property type="term" value="C:cytosol"/>
    <property type="evidence" value="ECO:0007669"/>
    <property type="project" value="TreeGrafter"/>
</dbReference>
<dbReference type="SUPFAM" id="SSF52540">
    <property type="entry name" value="P-loop containing nucleoside triphosphate hydrolases"/>
    <property type="match status" value="2"/>
</dbReference>
<dbReference type="GO" id="GO:0004519">
    <property type="term" value="F:endonuclease activity"/>
    <property type="evidence" value="ECO:0007669"/>
    <property type="project" value="UniProtKB-KW"/>
</dbReference>
<dbReference type="Proteomes" id="UP000334340">
    <property type="component" value="Unassembled WGS sequence"/>
</dbReference>
<reference evidence="2 3" key="1">
    <citation type="submission" date="2019-07" db="EMBL/GenBank/DDBJ databases">
        <authorList>
            <person name="Cremers G."/>
        </authorList>
    </citation>
    <scope>NUCLEOTIDE SEQUENCE [LARGE SCALE GENOMIC DNA]</scope>
</reference>
<dbReference type="NCBIfam" id="NF046055">
    <property type="entry name" value="restr_BPTD_3080"/>
    <property type="match status" value="1"/>
</dbReference>
<dbReference type="EMBL" id="CABIKM010000033">
    <property type="protein sequence ID" value="VUZ85777.1"/>
    <property type="molecule type" value="Genomic_DNA"/>
</dbReference>
<evidence type="ECO:0000259" key="1">
    <source>
        <dbReference type="Pfam" id="PF04851"/>
    </source>
</evidence>
<dbReference type="GO" id="GO:0003677">
    <property type="term" value="F:DNA binding"/>
    <property type="evidence" value="ECO:0007669"/>
    <property type="project" value="InterPro"/>
</dbReference>
<dbReference type="InterPro" id="IPR027417">
    <property type="entry name" value="P-loop_NTPase"/>
</dbReference>
<organism evidence="2 3">
    <name type="scientific">Candidatus Methylomirabilis lanthanidiphila</name>
    <dbReference type="NCBI Taxonomy" id="2211376"/>
    <lineage>
        <taxon>Bacteria</taxon>
        <taxon>Candidatus Methylomirabilota</taxon>
        <taxon>Candidatus Methylomirabilia</taxon>
        <taxon>Candidatus Methylomirabilales</taxon>
        <taxon>Candidatus Methylomirabilaceae</taxon>
        <taxon>Candidatus Methylomirabilis</taxon>
    </lineage>
</organism>
<gene>
    <name evidence="2" type="ORF">MELA_02162</name>
</gene>
<keyword evidence="2" id="KW-0378">Hydrolase</keyword>
<sequence>MSQFNEVLQPIICDAYAKPSHHWVIEKGKPPVKAQGRREACYYYRPPGRSTGTNQADEVGTRILLDLVNEIRDRVKSWRRTGFPGVTGVTGELLAYWNRDDRERRLFFCQREAVETIIFLTEARGDFLHGLSIPRDEPGEIVRYACKMATGSGKTAVMGMLAAWSILNKVADRTDKRFSDVVLVLCPNVTIRERLQELDPHRGEASIYRARDLVPSHRMSDLRKGHVLIRNWHVLAPQEMNQVGGVGAKVVNRGDESDTALVSRVLGRGVGGKGNILILNDEAHHAYRIRQLDNTAELEEEDELAEPDGREATVWIEGLDKIRRIRGINLCVDLSATPFYLNRSKNDAGRPFPWIVSDFGLIDAIESGLVKIPQLPVQDTTGAEIPAYFNVWKWIVEKKLTPGEKGGKKGQVKPEAVLKWAQSPIAQLAGLWREKFIDWEREAREGKRPFVPPVFIIVCKDTRLAKVVYEWITAEGEGTAPPIEEFRNREEQEYTVRIDSRVAEEISSGVAKSDESRRLRFVLDTIGKIAWPGGEIPAEYLELTEKLNRKAIEEGGRRIDPRIPPGRDVRCIVSVAMLTEGWDATTVTHIVGLRPFDSQLLCEQVVGRGLRRSQYYDLTVEEVAKVYGVPFELIPLKTPDKGRPAPPPKIRHVHALSPERDDLEIRFPRVEGYAYRIRRQITVAWERMPVLIVDPMKIPDETKVKGLSTEEGGRLSLMGPGKTEQVTLQPWREPKRIQELEFDLARALTRQYANSPACEVPPHALFPQMLGVVKHFLREKVQPVGRTDRKDVFLEPYYSEAMNMLAEAIVPDNADSPELPHYEAHRGEGSTRDVDFWTSKPGRECERSHLNWVVADTEKWEQTAAFYLDSDKHVVAFVKNFNLGFAIPYSHNGEAKEYLPDFLVRLQRDGSEAGTLVLETKGYDPLTAAKEAGARRWVAAINADGSHGQWAYRLIRFPTDTPEAIRSAVEELVGSEE</sequence>
<dbReference type="Gene3D" id="3.40.50.300">
    <property type="entry name" value="P-loop containing nucleotide triphosphate hydrolases"/>
    <property type="match status" value="1"/>
</dbReference>
<evidence type="ECO:0000313" key="3">
    <source>
        <dbReference type="Proteomes" id="UP000334340"/>
    </source>
</evidence>
<evidence type="ECO:0000313" key="2">
    <source>
        <dbReference type="EMBL" id="VUZ85777.1"/>
    </source>
</evidence>
<dbReference type="PANTHER" id="PTHR47396">
    <property type="entry name" value="TYPE I RESTRICTION ENZYME ECOKI R PROTEIN"/>
    <property type="match status" value="1"/>
</dbReference>
<keyword evidence="2" id="KW-0255">Endonuclease</keyword>
<dbReference type="InterPro" id="IPR006935">
    <property type="entry name" value="Helicase/UvrB_N"/>
</dbReference>
<name>A0A564ZLN9_9BACT</name>
<proteinExistence type="predicted"/>
<keyword evidence="2" id="KW-0540">Nuclease</keyword>
<protein>
    <submittedName>
        <fullName evidence="2">Restriction endonuclease</fullName>
    </submittedName>
</protein>
<dbReference type="GO" id="GO:0016787">
    <property type="term" value="F:hydrolase activity"/>
    <property type="evidence" value="ECO:0007669"/>
    <property type="project" value="InterPro"/>
</dbReference>
<dbReference type="InterPro" id="IPR050742">
    <property type="entry name" value="Helicase_Restrict-Modif_Enz"/>
</dbReference>
<feature type="domain" description="Helicase/UvrB N-terminal" evidence="1">
    <location>
        <begin position="109"/>
        <end position="288"/>
    </location>
</feature>
<dbReference type="GO" id="GO:0005524">
    <property type="term" value="F:ATP binding"/>
    <property type="evidence" value="ECO:0007669"/>
    <property type="project" value="InterPro"/>
</dbReference>
<dbReference type="PANTHER" id="PTHR47396:SF1">
    <property type="entry name" value="ATP-DEPENDENT HELICASE IRC3-RELATED"/>
    <property type="match status" value="1"/>
</dbReference>
<accession>A0A564ZLN9</accession>
<dbReference type="AlphaFoldDB" id="A0A564ZLN9"/>
<keyword evidence="3" id="KW-1185">Reference proteome</keyword>
<dbReference type="Pfam" id="PF04851">
    <property type="entry name" value="ResIII"/>
    <property type="match status" value="1"/>
</dbReference>